<evidence type="ECO:0008006" key="3">
    <source>
        <dbReference type="Google" id="ProtNLM"/>
    </source>
</evidence>
<evidence type="ECO:0000313" key="2">
    <source>
        <dbReference type="Proteomes" id="UP001596047"/>
    </source>
</evidence>
<dbReference type="RefSeq" id="WP_379186370.1">
    <property type="nucleotide sequence ID" value="NZ_JBHSOW010000008.1"/>
</dbReference>
<accession>A0ABW0VT03</accession>
<protein>
    <recommendedName>
        <fullName evidence="3">Bacteriocin</fullName>
    </recommendedName>
</protein>
<dbReference type="Proteomes" id="UP001596047">
    <property type="component" value="Unassembled WGS sequence"/>
</dbReference>
<evidence type="ECO:0000313" key="1">
    <source>
        <dbReference type="EMBL" id="MFC5647904.1"/>
    </source>
</evidence>
<name>A0ABW0VT03_9BACL</name>
<sequence length="53" mass="5840">MQLQQTVSGSCSCSEQRAIAAQAVVLCMSEEEELKLKGGLTVMTYKLNELIIY</sequence>
<organism evidence="1 2">
    <name type="scientific">Paenibacillus solisilvae</name>
    <dbReference type="NCBI Taxonomy" id="2486751"/>
    <lineage>
        <taxon>Bacteria</taxon>
        <taxon>Bacillati</taxon>
        <taxon>Bacillota</taxon>
        <taxon>Bacilli</taxon>
        <taxon>Bacillales</taxon>
        <taxon>Paenibacillaceae</taxon>
        <taxon>Paenibacillus</taxon>
    </lineage>
</organism>
<keyword evidence="2" id="KW-1185">Reference proteome</keyword>
<reference evidence="2" key="1">
    <citation type="journal article" date="2019" name="Int. J. Syst. Evol. Microbiol.">
        <title>The Global Catalogue of Microorganisms (GCM) 10K type strain sequencing project: providing services to taxonomists for standard genome sequencing and annotation.</title>
        <authorList>
            <consortium name="The Broad Institute Genomics Platform"/>
            <consortium name="The Broad Institute Genome Sequencing Center for Infectious Disease"/>
            <person name="Wu L."/>
            <person name="Ma J."/>
        </authorList>
    </citation>
    <scope>NUCLEOTIDE SEQUENCE [LARGE SCALE GENOMIC DNA]</scope>
    <source>
        <strain evidence="2">CGMCC 1.3240</strain>
    </source>
</reference>
<dbReference type="EMBL" id="JBHSOW010000008">
    <property type="protein sequence ID" value="MFC5647904.1"/>
    <property type="molecule type" value="Genomic_DNA"/>
</dbReference>
<gene>
    <name evidence="1" type="ORF">ACFPYJ_01985</name>
</gene>
<comment type="caution">
    <text evidence="1">The sequence shown here is derived from an EMBL/GenBank/DDBJ whole genome shotgun (WGS) entry which is preliminary data.</text>
</comment>
<proteinExistence type="predicted"/>